<dbReference type="Gene3D" id="3.60.20.10">
    <property type="entry name" value="Glutamine Phosphoribosylpyrophosphate, subunit 1, domain 1"/>
    <property type="match status" value="1"/>
</dbReference>
<comment type="similarity">
    <text evidence="2">Belongs to the asparagine synthetase family.</text>
</comment>
<keyword evidence="4" id="KW-0547">Nucleotide-binding</keyword>
<dbReference type="SUPFAM" id="SSF56235">
    <property type="entry name" value="N-terminal nucleophile aminohydrolases (Ntn hydrolases)"/>
    <property type="match status" value="1"/>
</dbReference>
<dbReference type="EC" id="6.3.5.4" evidence="3"/>
<accession>A0ABN2SAQ5</accession>
<gene>
    <name evidence="10" type="primary">asnB_1</name>
    <name evidence="10" type="ORF">GCM10009838_51490</name>
</gene>
<keyword evidence="7" id="KW-0315">Glutamine amidotransferase</keyword>
<evidence type="ECO:0000256" key="3">
    <source>
        <dbReference type="ARBA" id="ARBA00012737"/>
    </source>
</evidence>
<dbReference type="PIRSF" id="PIRSF001589">
    <property type="entry name" value="Asn_synthetase_glu-h"/>
    <property type="match status" value="1"/>
</dbReference>
<dbReference type="SUPFAM" id="SSF52402">
    <property type="entry name" value="Adenine nucleotide alpha hydrolases-like"/>
    <property type="match status" value="1"/>
</dbReference>
<keyword evidence="6" id="KW-0061">Asparagine biosynthesis</keyword>
<dbReference type="NCBIfam" id="TIGR01536">
    <property type="entry name" value="asn_synth_AEB"/>
    <property type="match status" value="1"/>
</dbReference>
<dbReference type="CDD" id="cd00712">
    <property type="entry name" value="AsnB"/>
    <property type="match status" value="1"/>
</dbReference>
<comment type="pathway">
    <text evidence="1">Amino-acid biosynthesis; L-asparagine biosynthesis; L-asparagine from L-aspartate (L-Gln route): step 1/1.</text>
</comment>
<evidence type="ECO:0000256" key="4">
    <source>
        <dbReference type="ARBA" id="ARBA00022741"/>
    </source>
</evidence>
<dbReference type="InterPro" id="IPR029055">
    <property type="entry name" value="Ntn_hydrolases_N"/>
</dbReference>
<dbReference type="CDD" id="cd01991">
    <property type="entry name" value="Asn_synthase_B_C"/>
    <property type="match status" value="1"/>
</dbReference>
<evidence type="ECO:0000256" key="1">
    <source>
        <dbReference type="ARBA" id="ARBA00005187"/>
    </source>
</evidence>
<proteinExistence type="inferred from homology"/>
<dbReference type="Pfam" id="PF13537">
    <property type="entry name" value="GATase_7"/>
    <property type="match status" value="1"/>
</dbReference>
<evidence type="ECO:0000256" key="5">
    <source>
        <dbReference type="ARBA" id="ARBA00022840"/>
    </source>
</evidence>
<reference evidence="10 11" key="1">
    <citation type="journal article" date="2019" name="Int. J. Syst. Evol. Microbiol.">
        <title>The Global Catalogue of Microorganisms (GCM) 10K type strain sequencing project: providing services to taxonomists for standard genome sequencing and annotation.</title>
        <authorList>
            <consortium name="The Broad Institute Genomics Platform"/>
            <consortium name="The Broad Institute Genome Sequencing Center for Infectious Disease"/>
            <person name="Wu L."/>
            <person name="Ma J."/>
        </authorList>
    </citation>
    <scope>NUCLEOTIDE SEQUENCE [LARGE SCALE GENOMIC DNA]</scope>
    <source>
        <strain evidence="10 11">JCM 16013</strain>
    </source>
</reference>
<dbReference type="PROSITE" id="PS51278">
    <property type="entry name" value="GATASE_TYPE_2"/>
    <property type="match status" value="1"/>
</dbReference>
<feature type="domain" description="Glutamine amidotransferase type-2" evidence="9">
    <location>
        <begin position="4"/>
        <end position="221"/>
    </location>
</feature>
<dbReference type="InterPro" id="IPR017932">
    <property type="entry name" value="GATase_2_dom"/>
</dbReference>
<protein>
    <recommendedName>
        <fullName evidence="3">asparagine synthase (glutamine-hydrolyzing)</fullName>
        <ecNumber evidence="3">6.3.5.4</ecNumber>
    </recommendedName>
</protein>
<dbReference type="Proteomes" id="UP001499854">
    <property type="component" value="Unassembled WGS sequence"/>
</dbReference>
<keyword evidence="6" id="KW-0028">Amino-acid biosynthesis</keyword>
<evidence type="ECO:0000313" key="10">
    <source>
        <dbReference type="EMBL" id="GAA1983457.1"/>
    </source>
</evidence>
<comment type="catalytic activity">
    <reaction evidence="8">
        <text>L-aspartate + L-glutamine + ATP + H2O = L-asparagine + L-glutamate + AMP + diphosphate + H(+)</text>
        <dbReference type="Rhea" id="RHEA:12228"/>
        <dbReference type="ChEBI" id="CHEBI:15377"/>
        <dbReference type="ChEBI" id="CHEBI:15378"/>
        <dbReference type="ChEBI" id="CHEBI:29985"/>
        <dbReference type="ChEBI" id="CHEBI:29991"/>
        <dbReference type="ChEBI" id="CHEBI:30616"/>
        <dbReference type="ChEBI" id="CHEBI:33019"/>
        <dbReference type="ChEBI" id="CHEBI:58048"/>
        <dbReference type="ChEBI" id="CHEBI:58359"/>
        <dbReference type="ChEBI" id="CHEBI:456215"/>
        <dbReference type="EC" id="6.3.5.4"/>
    </reaction>
</comment>
<name>A0ABN2SAQ5_9ACTN</name>
<evidence type="ECO:0000259" key="9">
    <source>
        <dbReference type="PROSITE" id="PS51278"/>
    </source>
</evidence>
<evidence type="ECO:0000256" key="6">
    <source>
        <dbReference type="ARBA" id="ARBA00022888"/>
    </source>
</evidence>
<dbReference type="InterPro" id="IPR033738">
    <property type="entry name" value="AsnB_N"/>
</dbReference>
<keyword evidence="5" id="KW-0067">ATP-binding</keyword>
<organism evidence="10 11">
    <name type="scientific">Catenulispora subtropica</name>
    <dbReference type="NCBI Taxonomy" id="450798"/>
    <lineage>
        <taxon>Bacteria</taxon>
        <taxon>Bacillati</taxon>
        <taxon>Actinomycetota</taxon>
        <taxon>Actinomycetes</taxon>
        <taxon>Catenulisporales</taxon>
        <taxon>Catenulisporaceae</taxon>
        <taxon>Catenulispora</taxon>
    </lineage>
</organism>
<dbReference type="InterPro" id="IPR051786">
    <property type="entry name" value="ASN_synthetase/amidase"/>
</dbReference>
<evidence type="ECO:0000256" key="7">
    <source>
        <dbReference type="ARBA" id="ARBA00022962"/>
    </source>
</evidence>
<dbReference type="InterPro" id="IPR014729">
    <property type="entry name" value="Rossmann-like_a/b/a_fold"/>
</dbReference>
<dbReference type="PANTHER" id="PTHR43284">
    <property type="entry name" value="ASPARAGINE SYNTHETASE (GLUTAMINE-HYDROLYZING)"/>
    <property type="match status" value="1"/>
</dbReference>
<keyword evidence="11" id="KW-1185">Reference proteome</keyword>
<dbReference type="InterPro" id="IPR001962">
    <property type="entry name" value="Asn_synthase"/>
</dbReference>
<dbReference type="PANTHER" id="PTHR43284:SF1">
    <property type="entry name" value="ASPARAGINE SYNTHETASE"/>
    <property type="match status" value="1"/>
</dbReference>
<dbReference type="Pfam" id="PF00733">
    <property type="entry name" value="Asn_synthase"/>
    <property type="match status" value="1"/>
</dbReference>
<evidence type="ECO:0000256" key="8">
    <source>
        <dbReference type="ARBA" id="ARBA00048741"/>
    </source>
</evidence>
<dbReference type="Gene3D" id="3.40.50.620">
    <property type="entry name" value="HUPs"/>
    <property type="match status" value="1"/>
</dbReference>
<dbReference type="EMBL" id="BAAAQM010000031">
    <property type="protein sequence ID" value="GAA1983457.1"/>
    <property type="molecule type" value="Genomic_DNA"/>
</dbReference>
<evidence type="ECO:0000256" key="2">
    <source>
        <dbReference type="ARBA" id="ARBA00005752"/>
    </source>
</evidence>
<dbReference type="InterPro" id="IPR006426">
    <property type="entry name" value="Asn_synth_AEB"/>
</dbReference>
<sequence>MTVCGIAGWVDWDRDLRRGGEVVWRMTRTLAPRGPDAQEVWLSPRAALGHSRLAVIDIEGGRQPMVRTHRGGGEVAIVFSGEIYNFRELRAELAGHGWSFTTRSDTEVLLTAYLQWGTELGSRLIGMFAFAIWDYRERRLVLARDRFGIKPLYYARLSEGNGVIFGSEPKTLLAHPGMPAELDAEGLAELMAVPRARTPGHGTFRGMREVRPGCVVVADERGLREAPYWRLEARENVRDFAEGAVHIRGLLDDIVRHEVVADVPVGSLLSGGIDSSAVTALAARELTGDLVAFSVNPPSSGAPGSDAWRPSTDEPFAALVAAELGIKHVTTAVTVDHLVDHRDIGLTARDLPGWGDLDTTMYLLFQSVKDHCTVALSGEAADEMFGGYLWQNDPGYVAHDSFPWMYGRRQPEVLLREDIRRAIEPRRYEADRYHEALGEVPRLLGDSPERRRQREVFHLGVTRWLPGLLDRQDRLSTALGLEVRVPFADHRLAEYLFNVPAALKAHAATPKALLREACTNLLPAEIVNRPKSAYPASRNDHYVDRMRDLVLGLLADTTAPVFELLDRARVQAAVTSDLDALPGPITAVTPAISLSYLLQLNGWLERYRVRVRL</sequence>
<evidence type="ECO:0000313" key="11">
    <source>
        <dbReference type="Proteomes" id="UP001499854"/>
    </source>
</evidence>
<comment type="caution">
    <text evidence="10">The sequence shown here is derived from an EMBL/GenBank/DDBJ whole genome shotgun (WGS) entry which is preliminary data.</text>
</comment>